<proteinExistence type="predicted"/>
<feature type="coiled-coil region" evidence="1">
    <location>
        <begin position="39"/>
        <end position="124"/>
    </location>
</feature>
<gene>
    <name evidence="3" type="ORF">EC973_001809</name>
</gene>
<dbReference type="AlphaFoldDB" id="A0A8H7EP25"/>
<dbReference type="EMBL" id="JABAYA010000145">
    <property type="protein sequence ID" value="KAF7723615.1"/>
    <property type="molecule type" value="Genomic_DNA"/>
</dbReference>
<sequence>MGMLNEADKQLDEEEYSWGLYEKSLKTIDRVKEDVDYINEAIDKRAEITEEDKSSLRNKMEMLELQVKQCSNKLRIKRLEDLNRRKDERCQNLTSELNQKAEFCEELSEKLREVELAREEQEERKIPLSDQMIVRVLGTDDARPPLLLFEEDYISYKRFCRKIQRRFALEPDSFLLTYTAENGETKMLDSPKTFEDAFQTAKPRILFDGPVLALQVRLELRQDNNVEEPSSNEGDKSGFVEVPASDPPNTTTQDTATSDAAPQNPVAPEQPNEG</sequence>
<comment type="caution">
    <text evidence="3">The sequence shown here is derived from an EMBL/GenBank/DDBJ whole genome shotgun (WGS) entry which is preliminary data.</text>
</comment>
<evidence type="ECO:0000313" key="3">
    <source>
        <dbReference type="EMBL" id="KAF7723615.1"/>
    </source>
</evidence>
<reference evidence="3" key="1">
    <citation type="submission" date="2020-01" db="EMBL/GenBank/DDBJ databases">
        <title>Genome Sequencing of Three Apophysomyces-Like Fungal Strains Confirms a Novel Fungal Genus in the Mucoromycota with divergent Burkholderia-like Endosymbiotic Bacteria.</title>
        <authorList>
            <person name="Stajich J.E."/>
            <person name="Macias A.M."/>
            <person name="Carter-House D."/>
            <person name="Lovett B."/>
            <person name="Kasson L.R."/>
            <person name="Berry K."/>
            <person name="Grigoriev I."/>
            <person name="Chang Y."/>
            <person name="Spatafora J."/>
            <person name="Kasson M.T."/>
        </authorList>
    </citation>
    <scope>NUCLEOTIDE SEQUENCE</scope>
    <source>
        <strain evidence="3">NRRL A-21654</strain>
    </source>
</reference>
<keyword evidence="1" id="KW-0175">Coiled coil</keyword>
<feature type="compositionally biased region" description="Low complexity" evidence="2">
    <location>
        <begin position="247"/>
        <end position="262"/>
    </location>
</feature>
<feature type="region of interest" description="Disordered" evidence="2">
    <location>
        <begin position="223"/>
        <end position="274"/>
    </location>
</feature>
<evidence type="ECO:0000256" key="1">
    <source>
        <dbReference type="SAM" id="Coils"/>
    </source>
</evidence>
<dbReference type="Gene3D" id="3.10.20.90">
    <property type="entry name" value="Phosphatidylinositol 3-kinase Catalytic Subunit, Chain A, domain 1"/>
    <property type="match status" value="1"/>
</dbReference>
<accession>A0A8H7EP25</accession>
<keyword evidence="4" id="KW-1185">Reference proteome</keyword>
<protein>
    <submittedName>
        <fullName evidence="3">Uncharacterized protein</fullName>
    </submittedName>
</protein>
<name>A0A8H7EP25_9FUNG</name>
<dbReference type="Proteomes" id="UP000605846">
    <property type="component" value="Unassembled WGS sequence"/>
</dbReference>
<evidence type="ECO:0000313" key="4">
    <source>
        <dbReference type="Proteomes" id="UP000605846"/>
    </source>
</evidence>
<organism evidence="3 4">
    <name type="scientific">Apophysomyces ossiformis</name>
    <dbReference type="NCBI Taxonomy" id="679940"/>
    <lineage>
        <taxon>Eukaryota</taxon>
        <taxon>Fungi</taxon>
        <taxon>Fungi incertae sedis</taxon>
        <taxon>Mucoromycota</taxon>
        <taxon>Mucoromycotina</taxon>
        <taxon>Mucoromycetes</taxon>
        <taxon>Mucorales</taxon>
        <taxon>Mucorineae</taxon>
        <taxon>Mucoraceae</taxon>
        <taxon>Apophysomyces</taxon>
    </lineage>
</organism>
<evidence type="ECO:0000256" key="2">
    <source>
        <dbReference type="SAM" id="MobiDB-lite"/>
    </source>
</evidence>